<name>A0A1H8T1Q2_9GAMM</name>
<evidence type="ECO:0000313" key="3">
    <source>
        <dbReference type="EMBL" id="SEO84453.1"/>
    </source>
</evidence>
<dbReference type="PANTHER" id="PTHR30204:SF92">
    <property type="entry name" value="HTH-TYPE TRANSCRIPTIONAL REGULATOR ZNTR"/>
    <property type="match status" value="1"/>
</dbReference>
<keyword evidence="4" id="KW-1185">Reference proteome</keyword>
<accession>A0A1H8T1Q2</accession>
<protein>
    <submittedName>
        <fullName evidence="3">MerR family transcriptional regulator, mercuric resistance operon regulatory protein</fullName>
    </submittedName>
</protein>
<dbReference type="PRINTS" id="PR00040">
    <property type="entry name" value="HTHMERR"/>
</dbReference>
<dbReference type="PROSITE" id="PS50937">
    <property type="entry name" value="HTH_MERR_2"/>
    <property type="match status" value="1"/>
</dbReference>
<dbReference type="EMBL" id="FOEG01000003">
    <property type="protein sequence ID" value="SEO84453.1"/>
    <property type="molecule type" value="Genomic_DNA"/>
</dbReference>
<dbReference type="Proteomes" id="UP000199657">
    <property type="component" value="Unassembled WGS sequence"/>
</dbReference>
<gene>
    <name evidence="3" type="ORF">SAMN04488052_103331</name>
</gene>
<evidence type="ECO:0000259" key="2">
    <source>
        <dbReference type="PROSITE" id="PS50937"/>
    </source>
</evidence>
<dbReference type="Gene3D" id="1.10.1660.10">
    <property type="match status" value="1"/>
</dbReference>
<evidence type="ECO:0000313" key="4">
    <source>
        <dbReference type="Proteomes" id="UP000199657"/>
    </source>
</evidence>
<dbReference type="InterPro" id="IPR047057">
    <property type="entry name" value="MerR_fam"/>
</dbReference>
<organism evidence="3 4">
    <name type="scientific">Aquisalimonas asiatica</name>
    <dbReference type="NCBI Taxonomy" id="406100"/>
    <lineage>
        <taxon>Bacteria</taxon>
        <taxon>Pseudomonadati</taxon>
        <taxon>Pseudomonadota</taxon>
        <taxon>Gammaproteobacteria</taxon>
        <taxon>Chromatiales</taxon>
        <taxon>Ectothiorhodospiraceae</taxon>
        <taxon>Aquisalimonas</taxon>
    </lineage>
</organism>
<dbReference type="STRING" id="406100.SAMN04488052_103331"/>
<sequence length="143" mass="16009">MKLRIGQLASETGCQVETIRYYEHIGVLPPPTRAPNNYRVYGDSHRRRLVFIRRMRDLGFSLEEVRALLRMIEGGAYTCAEVQALGQEHLEAVREKIADLRRVESALAELVGRCTGANTPDCSMLEALFEAPRFNAAGQCPSS</sequence>
<dbReference type="PANTHER" id="PTHR30204">
    <property type="entry name" value="REDOX-CYCLING DRUG-SENSING TRANSCRIPTIONAL ACTIVATOR SOXR"/>
    <property type="match status" value="1"/>
</dbReference>
<dbReference type="Pfam" id="PF13411">
    <property type="entry name" value="MerR_1"/>
    <property type="match status" value="1"/>
</dbReference>
<keyword evidence="1" id="KW-0238">DNA-binding</keyword>
<dbReference type="AlphaFoldDB" id="A0A1H8T1Q2"/>
<dbReference type="GO" id="GO:0003677">
    <property type="term" value="F:DNA binding"/>
    <property type="evidence" value="ECO:0007669"/>
    <property type="project" value="UniProtKB-KW"/>
</dbReference>
<dbReference type="SUPFAM" id="SSF46955">
    <property type="entry name" value="Putative DNA-binding domain"/>
    <property type="match status" value="1"/>
</dbReference>
<proteinExistence type="predicted"/>
<dbReference type="SMART" id="SM00422">
    <property type="entry name" value="HTH_MERR"/>
    <property type="match status" value="1"/>
</dbReference>
<dbReference type="GO" id="GO:0003700">
    <property type="term" value="F:DNA-binding transcription factor activity"/>
    <property type="evidence" value="ECO:0007669"/>
    <property type="project" value="InterPro"/>
</dbReference>
<reference evidence="3 4" key="1">
    <citation type="submission" date="2016-10" db="EMBL/GenBank/DDBJ databases">
        <authorList>
            <person name="de Groot N.N."/>
        </authorList>
    </citation>
    <scope>NUCLEOTIDE SEQUENCE [LARGE SCALE GENOMIC DNA]</scope>
    <source>
        <strain evidence="3 4">CGMCC 1.6291</strain>
    </source>
</reference>
<dbReference type="RefSeq" id="WP_091642784.1">
    <property type="nucleotide sequence ID" value="NZ_FOEG01000003.1"/>
</dbReference>
<dbReference type="InterPro" id="IPR009061">
    <property type="entry name" value="DNA-bd_dom_put_sf"/>
</dbReference>
<dbReference type="InterPro" id="IPR000551">
    <property type="entry name" value="MerR-type_HTH_dom"/>
</dbReference>
<evidence type="ECO:0000256" key="1">
    <source>
        <dbReference type="ARBA" id="ARBA00023125"/>
    </source>
</evidence>
<feature type="domain" description="HTH merR-type" evidence="2">
    <location>
        <begin position="2"/>
        <end position="71"/>
    </location>
</feature>
<dbReference type="OrthoDB" id="9808480at2"/>
<dbReference type="CDD" id="cd04785">
    <property type="entry name" value="HTH_CadR-PbrR-like"/>
    <property type="match status" value="1"/>
</dbReference>